<dbReference type="Gene3D" id="3.50.50.100">
    <property type="match status" value="1"/>
</dbReference>
<evidence type="ECO:0000256" key="5">
    <source>
        <dbReference type="ARBA" id="ARBA00023002"/>
    </source>
</evidence>
<keyword evidence="3" id="KW-0285">Flavoprotein</keyword>
<dbReference type="RefSeq" id="WP_197014582.1">
    <property type="nucleotide sequence ID" value="NZ_BAABES010000012.1"/>
</dbReference>
<reference evidence="7" key="1">
    <citation type="submission" date="2020-11" db="EMBL/GenBank/DDBJ databases">
        <title>Sequencing the genomes of 1000 actinobacteria strains.</title>
        <authorList>
            <person name="Klenk H.-P."/>
        </authorList>
    </citation>
    <scope>NUCLEOTIDE SEQUENCE</scope>
    <source>
        <strain evidence="7">DSM 43175</strain>
    </source>
</reference>
<keyword evidence="8" id="KW-1185">Reference proteome</keyword>
<dbReference type="PRINTS" id="PR00469">
    <property type="entry name" value="PNDRDTASEII"/>
</dbReference>
<dbReference type="InterPro" id="IPR036188">
    <property type="entry name" value="FAD/NAD-bd_sf"/>
</dbReference>
<dbReference type="PANTHER" id="PTHR42913:SF3">
    <property type="entry name" value="64 KDA MITOCHONDRIAL NADH DEHYDROGENASE (EUROFUNG)"/>
    <property type="match status" value="1"/>
</dbReference>
<dbReference type="EMBL" id="JADOUA010000001">
    <property type="protein sequence ID" value="MBG6092390.1"/>
    <property type="molecule type" value="Genomic_DNA"/>
</dbReference>
<dbReference type="InterPro" id="IPR023753">
    <property type="entry name" value="FAD/NAD-binding_dom"/>
</dbReference>
<dbReference type="PANTHER" id="PTHR42913">
    <property type="entry name" value="APOPTOSIS-INDUCING FACTOR 1"/>
    <property type="match status" value="1"/>
</dbReference>
<comment type="similarity">
    <text evidence="2">Belongs to the NADH dehydrogenase family.</text>
</comment>
<name>A0A931GMW6_9ACTN</name>
<protein>
    <submittedName>
        <fullName evidence="7">NADH dehydrogenase FAD-containing subunit</fullName>
    </submittedName>
</protein>
<dbReference type="PRINTS" id="PR00368">
    <property type="entry name" value="FADPNR"/>
</dbReference>
<dbReference type="Pfam" id="PF07992">
    <property type="entry name" value="Pyr_redox_2"/>
    <property type="match status" value="1"/>
</dbReference>
<evidence type="ECO:0000313" key="7">
    <source>
        <dbReference type="EMBL" id="MBG6092390.1"/>
    </source>
</evidence>
<gene>
    <name evidence="7" type="ORF">IW256_006503</name>
</gene>
<organism evidence="7 8">
    <name type="scientific">Actinomadura viridis</name>
    <dbReference type="NCBI Taxonomy" id="58110"/>
    <lineage>
        <taxon>Bacteria</taxon>
        <taxon>Bacillati</taxon>
        <taxon>Actinomycetota</taxon>
        <taxon>Actinomycetes</taxon>
        <taxon>Streptosporangiales</taxon>
        <taxon>Thermomonosporaceae</taxon>
        <taxon>Actinomadura</taxon>
    </lineage>
</organism>
<evidence type="ECO:0000259" key="6">
    <source>
        <dbReference type="Pfam" id="PF07992"/>
    </source>
</evidence>
<dbReference type="GO" id="GO:0019646">
    <property type="term" value="P:aerobic electron transport chain"/>
    <property type="evidence" value="ECO:0007669"/>
    <property type="project" value="TreeGrafter"/>
</dbReference>
<sequence length="388" mass="41369">MPTDHQIIVLGAGYTGTMCAIRLARRTRRLGTAITLVNPTPCFVERLRVHQIAAGRELTEHSLPDLLEGTGITFVRGTVTAIDPETRQVTIDGADTRSYDTLVYAPGSGTDTTRVPGTGDHAFTLDDPRPFSARLDELDAAGGGTVTVCGAGLTGVEAAAEIAENRPGLRVALVSRDEPGALMGERARGYLHRSLDRLGVTRMTGVTVTKVLPEAIELDGGELLPTGACLWTAGVRVPALAAEAGLATDENGLVEVDATLRSTSHPDVYAIGDAAALRQAWGRVHGTCQSGLPAAAYAADTIARRLRGKNVKPFRFGFVHQPVSIGRRDAVIQFTRADDTPRRWYLTGRGAVAYKETISNGPLTMYRLSKRFNVTATLSKGGRATREA</sequence>
<evidence type="ECO:0000256" key="4">
    <source>
        <dbReference type="ARBA" id="ARBA00022827"/>
    </source>
</evidence>
<dbReference type="InterPro" id="IPR051169">
    <property type="entry name" value="NADH-Q_oxidoreductase"/>
</dbReference>
<evidence type="ECO:0000256" key="1">
    <source>
        <dbReference type="ARBA" id="ARBA00001974"/>
    </source>
</evidence>
<keyword evidence="5" id="KW-0560">Oxidoreductase</keyword>
<feature type="domain" description="FAD/NAD(P)-binding" evidence="6">
    <location>
        <begin position="6"/>
        <end position="281"/>
    </location>
</feature>
<accession>A0A931GMW6</accession>
<evidence type="ECO:0000313" key="8">
    <source>
        <dbReference type="Proteomes" id="UP000614047"/>
    </source>
</evidence>
<dbReference type="Proteomes" id="UP000614047">
    <property type="component" value="Unassembled WGS sequence"/>
</dbReference>
<comment type="cofactor">
    <cofactor evidence="1">
        <name>FAD</name>
        <dbReference type="ChEBI" id="CHEBI:57692"/>
    </cofactor>
</comment>
<evidence type="ECO:0000256" key="2">
    <source>
        <dbReference type="ARBA" id="ARBA00005272"/>
    </source>
</evidence>
<comment type="caution">
    <text evidence="7">The sequence shown here is derived from an EMBL/GenBank/DDBJ whole genome shotgun (WGS) entry which is preliminary data.</text>
</comment>
<dbReference type="AlphaFoldDB" id="A0A931GMW6"/>
<keyword evidence="4" id="KW-0274">FAD</keyword>
<proteinExistence type="inferred from homology"/>
<dbReference type="SUPFAM" id="SSF51905">
    <property type="entry name" value="FAD/NAD(P)-binding domain"/>
    <property type="match status" value="1"/>
</dbReference>
<evidence type="ECO:0000256" key="3">
    <source>
        <dbReference type="ARBA" id="ARBA00022630"/>
    </source>
</evidence>
<dbReference type="GO" id="GO:0003955">
    <property type="term" value="F:NAD(P)H dehydrogenase (quinone) activity"/>
    <property type="evidence" value="ECO:0007669"/>
    <property type="project" value="TreeGrafter"/>
</dbReference>